<name>A0ABU0XZ58_9BURK</name>
<dbReference type="EMBL" id="JAVFKP010000006">
    <property type="protein sequence ID" value="MDQ4628658.1"/>
    <property type="molecule type" value="Genomic_DNA"/>
</dbReference>
<dbReference type="CDD" id="cd05399">
    <property type="entry name" value="NT_Rel-Spo_like"/>
    <property type="match status" value="1"/>
</dbReference>
<protein>
    <recommendedName>
        <fullName evidence="1">RelA/SpoT domain-containing protein</fullName>
    </recommendedName>
</protein>
<dbReference type="SMART" id="SM00954">
    <property type="entry name" value="RelA_SpoT"/>
    <property type="match status" value="1"/>
</dbReference>
<dbReference type="PANTHER" id="PTHR41773:SF1">
    <property type="entry name" value="RELA_SPOT DOMAIN-CONTAINING PROTEIN"/>
    <property type="match status" value="1"/>
</dbReference>
<reference evidence="2 3" key="1">
    <citation type="submission" date="2023-08" db="EMBL/GenBank/DDBJ databases">
        <title>Draft genome sequence of Janthinobacterium lividum.</title>
        <authorList>
            <person name="Chun B.H."/>
            <person name="Lee Y."/>
        </authorList>
    </citation>
    <scope>NUCLEOTIDE SEQUENCE [LARGE SCALE GENOMIC DNA]</scope>
    <source>
        <strain evidence="2 3">AMJK</strain>
    </source>
</reference>
<dbReference type="Gene3D" id="3.30.460.10">
    <property type="entry name" value="Beta Polymerase, domain 2"/>
    <property type="match status" value="1"/>
</dbReference>
<accession>A0ABU0XZ58</accession>
<dbReference type="Gene3D" id="1.10.287.860">
    <property type="entry name" value="Nucleotidyltransferase"/>
    <property type="match status" value="1"/>
</dbReference>
<feature type="domain" description="RelA/SpoT" evidence="1">
    <location>
        <begin position="44"/>
        <end position="168"/>
    </location>
</feature>
<sequence>MNREEFKKFYDDKYPLYDRLLTNIHCIIEGQLNSAGIPYLNLERRVKTLDSSFEKVARKRYDDPFKQIEDFCGLRIICYYPSDVDKIVSLLRQEFEIASEEDTQTRLKANEFGYRSTHLVLSIPEDWLKAPQYRGLGGLKAEVQMRTILMHAWAEIQHKLAYKSADQVPDAFQRKLFRLSAKFEEADEQLEHIRDGLFSYRSEIRPAAGLGFTSLRGLPLNLDTLTILLDAAYPMREKSDIYNSDLLDELSKVSLTLDDLIDAITAHASFSDQLEKEEDDSEKMFRWAQVGALRSALDMTNDAFYSFRLAKYFDMPEWREPADFSRRLFGKPAT</sequence>
<organism evidence="2 3">
    <name type="scientific">Janthinobacterium lividum</name>
    <dbReference type="NCBI Taxonomy" id="29581"/>
    <lineage>
        <taxon>Bacteria</taxon>
        <taxon>Pseudomonadati</taxon>
        <taxon>Pseudomonadota</taxon>
        <taxon>Betaproteobacteria</taxon>
        <taxon>Burkholderiales</taxon>
        <taxon>Oxalobacteraceae</taxon>
        <taxon>Janthinobacterium</taxon>
    </lineage>
</organism>
<dbReference type="RefSeq" id="WP_307780245.1">
    <property type="nucleotide sequence ID" value="NZ_JAVFKP010000006.1"/>
</dbReference>
<dbReference type="SUPFAM" id="SSF81301">
    <property type="entry name" value="Nucleotidyltransferase"/>
    <property type="match status" value="1"/>
</dbReference>
<evidence type="ECO:0000259" key="1">
    <source>
        <dbReference type="SMART" id="SM00954"/>
    </source>
</evidence>
<keyword evidence="3" id="KW-1185">Reference proteome</keyword>
<evidence type="ECO:0000313" key="2">
    <source>
        <dbReference type="EMBL" id="MDQ4628658.1"/>
    </source>
</evidence>
<proteinExistence type="predicted"/>
<gene>
    <name evidence="2" type="ORF">RB624_22505</name>
</gene>
<dbReference type="InterPro" id="IPR043519">
    <property type="entry name" value="NT_sf"/>
</dbReference>
<dbReference type="Pfam" id="PF04607">
    <property type="entry name" value="RelA_SpoT"/>
    <property type="match status" value="1"/>
</dbReference>
<dbReference type="Proteomes" id="UP001237592">
    <property type="component" value="Unassembled WGS sequence"/>
</dbReference>
<evidence type="ECO:0000313" key="3">
    <source>
        <dbReference type="Proteomes" id="UP001237592"/>
    </source>
</evidence>
<comment type="caution">
    <text evidence="2">The sequence shown here is derived from an EMBL/GenBank/DDBJ whole genome shotgun (WGS) entry which is preliminary data.</text>
</comment>
<dbReference type="PANTHER" id="PTHR41773">
    <property type="entry name" value="GTP PYROPHOSPHATASE-RELATED"/>
    <property type="match status" value="1"/>
</dbReference>
<dbReference type="InterPro" id="IPR007685">
    <property type="entry name" value="RelA_SpoT"/>
</dbReference>